<dbReference type="Pfam" id="PF20506">
    <property type="entry name" value="DUF6732"/>
    <property type="match status" value="1"/>
</dbReference>
<feature type="region of interest" description="Disordered" evidence="1">
    <location>
        <begin position="60"/>
        <end position="89"/>
    </location>
</feature>
<evidence type="ECO:0000256" key="2">
    <source>
        <dbReference type="SAM" id="Phobius"/>
    </source>
</evidence>
<protein>
    <submittedName>
        <fullName evidence="4">Uncharacterized protein</fullName>
    </submittedName>
</protein>
<evidence type="ECO:0000313" key="4">
    <source>
        <dbReference type="EMBL" id="MXN18430.1"/>
    </source>
</evidence>
<keyword evidence="5" id="KW-1185">Reference proteome</keyword>
<feature type="transmembrane region" description="Helical" evidence="2">
    <location>
        <begin position="34"/>
        <end position="54"/>
    </location>
</feature>
<organism evidence="4 5">
    <name type="scientific">Pseudooceanicola albus</name>
    <dbReference type="NCBI Taxonomy" id="2692189"/>
    <lineage>
        <taxon>Bacteria</taxon>
        <taxon>Pseudomonadati</taxon>
        <taxon>Pseudomonadota</taxon>
        <taxon>Alphaproteobacteria</taxon>
        <taxon>Rhodobacterales</taxon>
        <taxon>Paracoccaceae</taxon>
        <taxon>Pseudooceanicola</taxon>
    </lineage>
</organism>
<feature type="chain" id="PRO_5026714948" evidence="3">
    <location>
        <begin position="23"/>
        <end position="89"/>
    </location>
</feature>
<comment type="caution">
    <text evidence="4">The sequence shown here is derived from an EMBL/GenBank/DDBJ whole genome shotgun (WGS) entry which is preliminary data.</text>
</comment>
<reference evidence="4 5" key="1">
    <citation type="submission" date="2019-12" db="EMBL/GenBank/DDBJ databases">
        <authorList>
            <person name="Li M."/>
        </authorList>
    </citation>
    <scope>NUCLEOTIDE SEQUENCE [LARGE SCALE GENOMIC DNA]</scope>
    <source>
        <strain evidence="4 5">GBMRC 2024</strain>
    </source>
</reference>
<name>A0A6L7G4X8_9RHOB</name>
<dbReference type="AlphaFoldDB" id="A0A6L7G4X8"/>
<evidence type="ECO:0000313" key="5">
    <source>
        <dbReference type="Proteomes" id="UP000477911"/>
    </source>
</evidence>
<feature type="signal peptide" evidence="3">
    <location>
        <begin position="1"/>
        <end position="22"/>
    </location>
</feature>
<dbReference type="RefSeq" id="WP_160894560.1">
    <property type="nucleotide sequence ID" value="NZ_WUMU01000012.1"/>
</dbReference>
<sequence length="89" mass="9010">MPIRFAAAGPVLLALLPLPAAAHPGHLAEAAGHAHWLGAAALGAALAIAAWQLLRGVKAKSEEDKAQAEGEEAEEASDDAEAEGELQKA</sequence>
<dbReference type="Proteomes" id="UP000477911">
    <property type="component" value="Unassembled WGS sequence"/>
</dbReference>
<evidence type="ECO:0000256" key="3">
    <source>
        <dbReference type="SAM" id="SignalP"/>
    </source>
</evidence>
<keyword evidence="2" id="KW-1133">Transmembrane helix</keyword>
<evidence type="ECO:0000256" key="1">
    <source>
        <dbReference type="SAM" id="MobiDB-lite"/>
    </source>
</evidence>
<proteinExistence type="predicted"/>
<dbReference type="InterPro" id="IPR046619">
    <property type="entry name" value="DUF6732"/>
</dbReference>
<feature type="compositionally biased region" description="Acidic residues" evidence="1">
    <location>
        <begin position="69"/>
        <end position="89"/>
    </location>
</feature>
<dbReference type="EMBL" id="WUMU01000012">
    <property type="protein sequence ID" value="MXN18430.1"/>
    <property type="molecule type" value="Genomic_DNA"/>
</dbReference>
<keyword evidence="2" id="KW-0472">Membrane</keyword>
<keyword evidence="2" id="KW-0812">Transmembrane</keyword>
<accession>A0A6L7G4X8</accession>
<keyword evidence="3" id="KW-0732">Signal</keyword>
<gene>
    <name evidence="4" type="ORF">GR170_11340</name>
</gene>